<gene>
    <name evidence="1" type="ORF">ITP53_00555</name>
</gene>
<protein>
    <submittedName>
        <fullName evidence="1">Uncharacterized protein</fullName>
    </submittedName>
</protein>
<dbReference type="EMBL" id="JADOGI010000001">
    <property type="protein sequence ID" value="MBF8184261.1"/>
    <property type="molecule type" value="Genomic_DNA"/>
</dbReference>
<sequence>MSVLAAVCVGARPTMRSTHRRVRMVIVRLRSGRVVLMERPLVVRPLLLA</sequence>
<evidence type="ECO:0000313" key="1">
    <source>
        <dbReference type="EMBL" id="MBF8184261.1"/>
    </source>
</evidence>
<keyword evidence="2" id="KW-1185">Reference proteome</keyword>
<dbReference type="RefSeq" id="WP_195893250.1">
    <property type="nucleotide sequence ID" value="NZ_JADOGI010000001.1"/>
</dbReference>
<comment type="caution">
    <text evidence="1">The sequence shown here is derived from an EMBL/GenBank/DDBJ whole genome shotgun (WGS) entry which is preliminary data.</text>
</comment>
<dbReference type="AlphaFoldDB" id="A0A931A147"/>
<name>A0A931A147_9ACTN</name>
<evidence type="ECO:0000313" key="2">
    <source>
        <dbReference type="Proteomes" id="UP000605361"/>
    </source>
</evidence>
<organism evidence="1 2">
    <name type="scientific">Nonomuraea cypriaca</name>
    <dbReference type="NCBI Taxonomy" id="1187855"/>
    <lineage>
        <taxon>Bacteria</taxon>
        <taxon>Bacillati</taxon>
        <taxon>Actinomycetota</taxon>
        <taxon>Actinomycetes</taxon>
        <taxon>Streptosporangiales</taxon>
        <taxon>Streptosporangiaceae</taxon>
        <taxon>Nonomuraea</taxon>
    </lineage>
</organism>
<reference evidence="1" key="1">
    <citation type="submission" date="2020-11" db="EMBL/GenBank/DDBJ databases">
        <title>Whole-genome analyses of Nonomuraea sp. K274.</title>
        <authorList>
            <person name="Veyisoglu A."/>
        </authorList>
    </citation>
    <scope>NUCLEOTIDE SEQUENCE</scope>
    <source>
        <strain evidence="1">K274</strain>
    </source>
</reference>
<proteinExistence type="predicted"/>
<dbReference type="Proteomes" id="UP000605361">
    <property type="component" value="Unassembled WGS sequence"/>
</dbReference>
<accession>A0A931A147</accession>